<evidence type="ECO:0000313" key="5">
    <source>
        <dbReference type="EMBL" id="CBY13281.1"/>
    </source>
</evidence>
<dbReference type="GO" id="GO:0032511">
    <property type="term" value="P:late endosome to vacuole transport via multivesicular body sorting pathway"/>
    <property type="evidence" value="ECO:0007669"/>
    <property type="project" value="TreeGrafter"/>
</dbReference>
<dbReference type="EMBL" id="FN653174">
    <property type="protein sequence ID" value="CBY13281.1"/>
    <property type="molecule type" value="Genomic_DNA"/>
</dbReference>
<dbReference type="AlphaFoldDB" id="E4XU84"/>
<dbReference type="Pfam" id="PF25880">
    <property type="entry name" value="WHD_CHMP7_1st"/>
    <property type="match status" value="1"/>
</dbReference>
<evidence type="ECO:0000256" key="1">
    <source>
        <dbReference type="ARBA" id="ARBA00004177"/>
    </source>
</evidence>
<comment type="similarity">
    <text evidence="2">Belongs to the SNF7 family.</text>
</comment>
<name>E4XU84_OIKDI</name>
<proteinExistence type="inferred from homology"/>
<evidence type="ECO:0000256" key="3">
    <source>
        <dbReference type="ARBA" id="ARBA00022753"/>
    </source>
</evidence>
<feature type="region of interest" description="Disordered" evidence="4">
    <location>
        <begin position="389"/>
        <end position="408"/>
    </location>
</feature>
<sequence length="408" mass="46923">MRLEHIDWPQDPARCSFLCTRLKEREANPISFDNKVKFWSDMFAVYCTELLALSFDIEDVRDFIQKLDENVESFVPLCLDQIVEVVAAKCIKKADYEKSLSWGTWTMSIISSPVTAMKRFSPIRKSTKEFYVHSEVVEKVAAEIEETWRVQVSINSDLHVMSFKEMASEEHFLIKHAADVPLLCKLRKNIHCDENLKLVKIDEAPRPDEEAWPKLRALLEEQNDVGDKQTKIVAMRSGQLRNKIREKADKKLLIKMLKEKKLAEKAVQLTWDRVFKLQDLLEAYKSTLINKKVISVMSEANEGMKKAKKAMPDIETVHQMLDDIAEHQDDLSEVQEAISRDISSTSDEDLERELSSILTVPANHSDSIDGNVDDLLKGLEDLDLKVSCSIPPSEDFEDNKQRERPQQS</sequence>
<comment type="subcellular location">
    <subcellularLocation>
        <location evidence="1">Endosome</location>
    </subcellularLocation>
</comment>
<dbReference type="PANTHER" id="PTHR22761">
    <property type="entry name" value="CHARGED MULTIVESICULAR BODY PROTEIN"/>
    <property type="match status" value="1"/>
</dbReference>
<gene>
    <name evidence="5" type="ORF">GSOID_T00004064001</name>
</gene>
<keyword evidence="6" id="KW-1185">Reference proteome</keyword>
<feature type="compositionally biased region" description="Basic and acidic residues" evidence="4">
    <location>
        <begin position="398"/>
        <end position="408"/>
    </location>
</feature>
<dbReference type="GO" id="GO:0006900">
    <property type="term" value="P:vesicle budding from membrane"/>
    <property type="evidence" value="ECO:0007669"/>
    <property type="project" value="TreeGrafter"/>
</dbReference>
<protein>
    <recommendedName>
        <fullName evidence="7">Charged multivesicular body protein 7</fullName>
    </recommendedName>
</protein>
<dbReference type="Pfam" id="PF03357">
    <property type="entry name" value="Snf7"/>
    <property type="match status" value="1"/>
</dbReference>
<evidence type="ECO:0000256" key="4">
    <source>
        <dbReference type="SAM" id="MobiDB-lite"/>
    </source>
</evidence>
<dbReference type="Proteomes" id="UP000001307">
    <property type="component" value="Unassembled WGS sequence"/>
</dbReference>
<evidence type="ECO:0008006" key="7">
    <source>
        <dbReference type="Google" id="ProtNLM"/>
    </source>
</evidence>
<evidence type="ECO:0000313" key="6">
    <source>
        <dbReference type="Proteomes" id="UP000001307"/>
    </source>
</evidence>
<dbReference type="InterPro" id="IPR005024">
    <property type="entry name" value="Snf7_fam"/>
</dbReference>
<accession>E4XU84</accession>
<reference evidence="5" key="1">
    <citation type="journal article" date="2010" name="Science">
        <title>Plasticity of animal genome architecture unmasked by rapid evolution of a pelagic tunicate.</title>
        <authorList>
            <person name="Denoeud F."/>
            <person name="Henriet S."/>
            <person name="Mungpakdee S."/>
            <person name="Aury J.M."/>
            <person name="Da Silva C."/>
            <person name="Brinkmann H."/>
            <person name="Mikhaleva J."/>
            <person name="Olsen L.C."/>
            <person name="Jubin C."/>
            <person name="Canestro C."/>
            <person name="Bouquet J.M."/>
            <person name="Danks G."/>
            <person name="Poulain J."/>
            <person name="Campsteijn C."/>
            <person name="Adamski M."/>
            <person name="Cross I."/>
            <person name="Yadetie F."/>
            <person name="Muffato M."/>
            <person name="Louis A."/>
            <person name="Butcher S."/>
            <person name="Tsagkogeorga G."/>
            <person name="Konrad A."/>
            <person name="Singh S."/>
            <person name="Jensen M.F."/>
            <person name="Cong E.H."/>
            <person name="Eikeseth-Otteraa H."/>
            <person name="Noel B."/>
            <person name="Anthouard V."/>
            <person name="Porcel B.M."/>
            <person name="Kachouri-Lafond R."/>
            <person name="Nishino A."/>
            <person name="Ugolini M."/>
            <person name="Chourrout P."/>
            <person name="Nishida H."/>
            <person name="Aasland R."/>
            <person name="Huzurbazar S."/>
            <person name="Westhof E."/>
            <person name="Delsuc F."/>
            <person name="Lehrach H."/>
            <person name="Reinhardt R."/>
            <person name="Weissenbach J."/>
            <person name="Roy S.W."/>
            <person name="Artiguenave F."/>
            <person name="Postlethwait J.H."/>
            <person name="Manak J.R."/>
            <person name="Thompson E.M."/>
            <person name="Jaillon O."/>
            <person name="Du Pasquier L."/>
            <person name="Boudinot P."/>
            <person name="Liberles D.A."/>
            <person name="Volff J.N."/>
            <person name="Philippe H."/>
            <person name="Lenhard B."/>
            <person name="Roest Crollius H."/>
            <person name="Wincker P."/>
            <person name="Chourrout D."/>
        </authorList>
    </citation>
    <scope>NUCLEOTIDE SEQUENCE [LARGE SCALE GENOMIC DNA]</scope>
</reference>
<dbReference type="GO" id="GO:0005771">
    <property type="term" value="C:multivesicular body"/>
    <property type="evidence" value="ECO:0007669"/>
    <property type="project" value="TreeGrafter"/>
</dbReference>
<dbReference type="InParanoid" id="E4XU84"/>
<evidence type="ECO:0000256" key="2">
    <source>
        <dbReference type="ARBA" id="ARBA00006190"/>
    </source>
</evidence>
<dbReference type="GO" id="GO:0000815">
    <property type="term" value="C:ESCRT III complex"/>
    <property type="evidence" value="ECO:0007669"/>
    <property type="project" value="TreeGrafter"/>
</dbReference>
<dbReference type="PANTHER" id="PTHR22761:SF10">
    <property type="entry name" value="GH13992P"/>
    <property type="match status" value="1"/>
</dbReference>
<keyword evidence="3" id="KW-0967">Endosome</keyword>
<dbReference type="GO" id="GO:0009898">
    <property type="term" value="C:cytoplasmic side of plasma membrane"/>
    <property type="evidence" value="ECO:0007669"/>
    <property type="project" value="TreeGrafter"/>
</dbReference>
<dbReference type="OrthoDB" id="10250120at2759"/>
<organism evidence="5">
    <name type="scientific">Oikopleura dioica</name>
    <name type="common">Tunicate</name>
    <dbReference type="NCBI Taxonomy" id="34765"/>
    <lineage>
        <taxon>Eukaryota</taxon>
        <taxon>Metazoa</taxon>
        <taxon>Chordata</taxon>
        <taxon>Tunicata</taxon>
        <taxon>Appendicularia</taxon>
        <taxon>Copelata</taxon>
        <taxon>Oikopleuridae</taxon>
        <taxon>Oikopleura</taxon>
    </lineage>
</organism>